<sequence>MAQILLQGTLHVTIFEVDRLHTNLGRDIFNKVVQGIEGAIGFNKTNFSRSNSLEELLATINSLDGEVVDEWLEILNTERNLRHGHSKIHVKLRIFDVTRECNWNRGIKVTRFPGVPYTFLSQRQGCKGYTYQDTHVPFDNFLPKIPLAGGKFYEPQRCREDIFDAIKECKHI</sequence>
<evidence type="ECO:0000313" key="2">
    <source>
        <dbReference type="Proteomes" id="UP000823775"/>
    </source>
</evidence>
<organism evidence="1 2">
    <name type="scientific">Datura stramonium</name>
    <name type="common">Jimsonweed</name>
    <name type="synonym">Common thornapple</name>
    <dbReference type="NCBI Taxonomy" id="4076"/>
    <lineage>
        <taxon>Eukaryota</taxon>
        <taxon>Viridiplantae</taxon>
        <taxon>Streptophyta</taxon>
        <taxon>Embryophyta</taxon>
        <taxon>Tracheophyta</taxon>
        <taxon>Spermatophyta</taxon>
        <taxon>Magnoliopsida</taxon>
        <taxon>eudicotyledons</taxon>
        <taxon>Gunneridae</taxon>
        <taxon>Pentapetalae</taxon>
        <taxon>asterids</taxon>
        <taxon>lamiids</taxon>
        <taxon>Solanales</taxon>
        <taxon>Solanaceae</taxon>
        <taxon>Solanoideae</taxon>
        <taxon>Datureae</taxon>
        <taxon>Datura</taxon>
    </lineage>
</organism>
<dbReference type="Proteomes" id="UP000823775">
    <property type="component" value="Unassembled WGS sequence"/>
</dbReference>
<gene>
    <name evidence="1" type="ORF">HAX54_038963</name>
</gene>
<dbReference type="EMBL" id="JACEIK010005356">
    <property type="protein sequence ID" value="MCE0481308.1"/>
    <property type="molecule type" value="Genomic_DNA"/>
</dbReference>
<reference evidence="1 2" key="1">
    <citation type="journal article" date="2021" name="BMC Genomics">
        <title>Datura genome reveals duplications of psychoactive alkaloid biosynthetic genes and high mutation rate following tissue culture.</title>
        <authorList>
            <person name="Rajewski A."/>
            <person name="Carter-House D."/>
            <person name="Stajich J."/>
            <person name="Litt A."/>
        </authorList>
    </citation>
    <scope>NUCLEOTIDE SEQUENCE [LARGE SCALE GENOMIC DNA]</scope>
    <source>
        <strain evidence="1">AR-01</strain>
    </source>
</reference>
<evidence type="ECO:0000313" key="1">
    <source>
        <dbReference type="EMBL" id="MCE0481308.1"/>
    </source>
</evidence>
<comment type="caution">
    <text evidence="1">The sequence shown here is derived from an EMBL/GenBank/DDBJ whole genome shotgun (WGS) entry which is preliminary data.</text>
</comment>
<proteinExistence type="predicted"/>
<protein>
    <submittedName>
        <fullName evidence="1">Uncharacterized protein</fullName>
    </submittedName>
</protein>
<name>A0ABS8VKH6_DATST</name>
<keyword evidence="2" id="KW-1185">Reference proteome</keyword>
<accession>A0ABS8VKH6</accession>